<comment type="caution">
    <text evidence="2">The sequence shown here is derived from an EMBL/GenBank/DDBJ whole genome shotgun (WGS) entry which is preliminary data.</text>
</comment>
<proteinExistence type="predicted"/>
<gene>
    <name evidence="2" type="ORF">PsYK624_159970</name>
</gene>
<feature type="compositionally biased region" description="Basic residues" evidence="1">
    <location>
        <begin position="78"/>
        <end position="105"/>
    </location>
</feature>
<accession>A0A9P3GRB3</accession>
<keyword evidence="3" id="KW-1185">Reference proteome</keyword>
<evidence type="ECO:0000256" key="1">
    <source>
        <dbReference type="SAM" id="MobiDB-lite"/>
    </source>
</evidence>
<protein>
    <submittedName>
        <fullName evidence="2">Uncharacterized protein</fullName>
    </submittedName>
</protein>
<evidence type="ECO:0000313" key="2">
    <source>
        <dbReference type="EMBL" id="GJE99726.1"/>
    </source>
</evidence>
<sequence length="105" mass="11386">MKAAAQLRCPVSSNPISILALENMRAHRFAVGVVHVTSRGPATGSGKSATSQRCCRSLRPLTLCRFRHSHCADASKATRQHRSGPRSHLATRNHVRHHRSAGSTA</sequence>
<dbReference type="AlphaFoldDB" id="A0A9P3GRB3"/>
<reference evidence="2 3" key="1">
    <citation type="submission" date="2021-08" db="EMBL/GenBank/DDBJ databases">
        <title>Draft Genome Sequence of Phanerochaete sordida strain YK-624.</title>
        <authorList>
            <person name="Mori T."/>
            <person name="Dohra H."/>
            <person name="Suzuki T."/>
            <person name="Kawagishi H."/>
            <person name="Hirai H."/>
        </authorList>
    </citation>
    <scope>NUCLEOTIDE SEQUENCE [LARGE SCALE GENOMIC DNA]</scope>
    <source>
        <strain evidence="2 3">YK-624</strain>
    </source>
</reference>
<organism evidence="2 3">
    <name type="scientific">Phanerochaete sordida</name>
    <dbReference type="NCBI Taxonomy" id="48140"/>
    <lineage>
        <taxon>Eukaryota</taxon>
        <taxon>Fungi</taxon>
        <taxon>Dikarya</taxon>
        <taxon>Basidiomycota</taxon>
        <taxon>Agaricomycotina</taxon>
        <taxon>Agaricomycetes</taxon>
        <taxon>Polyporales</taxon>
        <taxon>Phanerochaetaceae</taxon>
        <taxon>Phanerochaete</taxon>
    </lineage>
</organism>
<feature type="region of interest" description="Disordered" evidence="1">
    <location>
        <begin position="73"/>
        <end position="105"/>
    </location>
</feature>
<dbReference type="EMBL" id="BPQB01000118">
    <property type="protein sequence ID" value="GJE99726.1"/>
    <property type="molecule type" value="Genomic_DNA"/>
</dbReference>
<name>A0A9P3GRB3_9APHY</name>
<evidence type="ECO:0000313" key="3">
    <source>
        <dbReference type="Proteomes" id="UP000703269"/>
    </source>
</evidence>
<dbReference type="Proteomes" id="UP000703269">
    <property type="component" value="Unassembled WGS sequence"/>
</dbReference>